<dbReference type="Gene3D" id="1.20.144.10">
    <property type="entry name" value="Phosphatidic acid phosphatase type 2/haloperoxidase"/>
    <property type="match status" value="1"/>
</dbReference>
<keyword evidence="1" id="KW-0812">Transmembrane</keyword>
<dbReference type="InterPro" id="IPR000326">
    <property type="entry name" value="PAP2/HPO"/>
</dbReference>
<feature type="transmembrane region" description="Helical" evidence="1">
    <location>
        <begin position="103"/>
        <end position="134"/>
    </location>
</feature>
<gene>
    <name evidence="3" type="ORF">H9868_01620</name>
</gene>
<dbReference type="Pfam" id="PF01569">
    <property type="entry name" value="PAP2"/>
    <property type="match status" value="1"/>
</dbReference>
<dbReference type="PANTHER" id="PTHR14969:SF13">
    <property type="entry name" value="AT30094P"/>
    <property type="match status" value="1"/>
</dbReference>
<protein>
    <submittedName>
        <fullName evidence="3">Phosphatase PAP2 family protein</fullName>
    </submittedName>
</protein>
<dbReference type="InterPro" id="IPR036938">
    <property type="entry name" value="PAP2/HPO_sf"/>
</dbReference>
<feature type="transmembrane region" description="Helical" evidence="1">
    <location>
        <begin position="140"/>
        <end position="161"/>
    </location>
</feature>
<reference evidence="3" key="1">
    <citation type="journal article" date="2021" name="PeerJ">
        <title>Extensive microbial diversity within the chicken gut microbiome revealed by metagenomics and culture.</title>
        <authorList>
            <person name="Gilroy R."/>
            <person name="Ravi A."/>
            <person name="Getino M."/>
            <person name="Pursley I."/>
            <person name="Horton D.L."/>
            <person name="Alikhan N.F."/>
            <person name="Baker D."/>
            <person name="Gharbi K."/>
            <person name="Hall N."/>
            <person name="Watson M."/>
            <person name="Adriaenssens E.M."/>
            <person name="Foster-Nyarko E."/>
            <person name="Jarju S."/>
            <person name="Secka A."/>
            <person name="Antonio M."/>
            <person name="Oren A."/>
            <person name="Chaudhuri R.R."/>
            <person name="La Ragione R."/>
            <person name="Hildebrand F."/>
            <person name="Pallen M.J."/>
        </authorList>
    </citation>
    <scope>NUCLEOTIDE SEQUENCE</scope>
    <source>
        <strain evidence="3">ChiGjej6B6-1540</strain>
    </source>
</reference>
<dbReference type="AlphaFoldDB" id="A0A9D1RUW4"/>
<feature type="transmembrane region" description="Helical" evidence="1">
    <location>
        <begin position="53"/>
        <end position="70"/>
    </location>
</feature>
<dbReference type="SUPFAM" id="SSF48317">
    <property type="entry name" value="Acid phosphatase/Vanadium-dependent haloperoxidase"/>
    <property type="match status" value="1"/>
</dbReference>
<evidence type="ECO:0000259" key="2">
    <source>
        <dbReference type="SMART" id="SM00014"/>
    </source>
</evidence>
<feature type="transmembrane region" description="Helical" evidence="1">
    <location>
        <begin position="29"/>
        <end position="47"/>
    </location>
</feature>
<keyword evidence="1" id="KW-1133">Transmembrane helix</keyword>
<accession>A0A9D1RUW4</accession>
<organism evidence="3 4">
    <name type="scientific">Candidatus Flavonifractor merdipullorum</name>
    <dbReference type="NCBI Taxonomy" id="2838590"/>
    <lineage>
        <taxon>Bacteria</taxon>
        <taxon>Bacillati</taxon>
        <taxon>Bacillota</taxon>
        <taxon>Clostridia</taxon>
        <taxon>Eubacteriales</taxon>
        <taxon>Oscillospiraceae</taxon>
        <taxon>Flavonifractor</taxon>
    </lineage>
</organism>
<sequence>MTAERYAKLSAPFRSRPWAVKGLRSANRALTLLCYICYPALLLWLLAYMDARLWGAVLVPAGSFVLVSLFRSKVNRPRPYEAMDIQPLIIKNTKGNSFPSRHVFSVFVIAMTWGWICPPVGAALMVVGVLVALIRVIGGVHYPSDVLAGAIIGILAGLILYL</sequence>
<dbReference type="CDD" id="cd01610">
    <property type="entry name" value="PAP2_like"/>
    <property type="match status" value="1"/>
</dbReference>
<dbReference type="SMART" id="SM00014">
    <property type="entry name" value="acidPPc"/>
    <property type="match status" value="1"/>
</dbReference>
<keyword evidence="1" id="KW-0472">Membrane</keyword>
<comment type="caution">
    <text evidence="3">The sequence shown here is derived from an EMBL/GenBank/DDBJ whole genome shotgun (WGS) entry which is preliminary data.</text>
</comment>
<reference evidence="3" key="2">
    <citation type="submission" date="2021-04" db="EMBL/GenBank/DDBJ databases">
        <authorList>
            <person name="Gilroy R."/>
        </authorList>
    </citation>
    <scope>NUCLEOTIDE SEQUENCE</scope>
    <source>
        <strain evidence="3">ChiGjej6B6-1540</strain>
    </source>
</reference>
<dbReference type="EMBL" id="DXGA01000036">
    <property type="protein sequence ID" value="HIW93217.1"/>
    <property type="molecule type" value="Genomic_DNA"/>
</dbReference>
<feature type="domain" description="Phosphatidic acid phosphatase type 2/haloperoxidase" evidence="2">
    <location>
        <begin position="51"/>
        <end position="161"/>
    </location>
</feature>
<dbReference type="PANTHER" id="PTHR14969">
    <property type="entry name" value="SPHINGOSINE-1-PHOSPHATE PHOSPHOHYDROLASE"/>
    <property type="match status" value="1"/>
</dbReference>
<proteinExistence type="predicted"/>
<evidence type="ECO:0000256" key="1">
    <source>
        <dbReference type="SAM" id="Phobius"/>
    </source>
</evidence>
<evidence type="ECO:0000313" key="4">
    <source>
        <dbReference type="Proteomes" id="UP000824192"/>
    </source>
</evidence>
<dbReference type="Proteomes" id="UP000824192">
    <property type="component" value="Unassembled WGS sequence"/>
</dbReference>
<name>A0A9D1RUW4_9FIRM</name>
<evidence type="ECO:0000313" key="3">
    <source>
        <dbReference type="EMBL" id="HIW93217.1"/>
    </source>
</evidence>